<feature type="domain" description="SRCR" evidence="12">
    <location>
        <begin position="38"/>
        <end position="137"/>
    </location>
</feature>
<dbReference type="PROSITE" id="PS51233">
    <property type="entry name" value="VWFD"/>
    <property type="match status" value="1"/>
</dbReference>
<comment type="caution">
    <text evidence="7">Lacks conserved residue(s) required for the propagation of feature annotation.</text>
</comment>
<feature type="chain" id="PRO_5045897615" evidence="10">
    <location>
        <begin position="24"/>
        <end position="3705"/>
    </location>
</feature>
<feature type="disulfide bond" evidence="6">
    <location>
        <begin position="2820"/>
        <end position="2837"/>
    </location>
</feature>
<evidence type="ECO:0000259" key="12">
    <source>
        <dbReference type="PROSITE" id="PS50287"/>
    </source>
</evidence>
<dbReference type="InterPro" id="IPR001190">
    <property type="entry name" value="SRCR"/>
</dbReference>
<feature type="disulfide bond" evidence="7">
    <location>
        <begin position="275"/>
        <end position="285"/>
    </location>
</feature>
<comment type="subcellular location">
    <subcellularLocation>
        <location evidence="1">Membrane</location>
    </subcellularLocation>
</comment>
<dbReference type="InterPro" id="IPR036772">
    <property type="entry name" value="SRCR-like_dom_sf"/>
</dbReference>
<dbReference type="CDD" id="cd00054">
    <property type="entry name" value="EGF_CA"/>
    <property type="match status" value="9"/>
</dbReference>
<proteinExistence type="predicted"/>
<dbReference type="PANTHER" id="PTHR24034:SF89">
    <property type="entry name" value="COMPLEMENT COMPONENT C1Q RECEPTOR"/>
    <property type="match status" value="1"/>
</dbReference>
<keyword evidence="2 6" id="KW-0245">EGF-like domain</keyword>
<feature type="domain" description="SRCR" evidence="12">
    <location>
        <begin position="465"/>
        <end position="559"/>
    </location>
</feature>
<dbReference type="InterPro" id="IPR000436">
    <property type="entry name" value="Sushi_SCR_CCP_dom"/>
</dbReference>
<sequence>MVGGRLLHILVYCAACVTKVVLAQTSLQTEYDFSDLDIRLAGGYSNLDGRVERRVNGIWGTVCSDGFGMNDAQVVCQMLSQNLSAIQVITDRRYGQGTGPIFYNELACSGSEISIDDCSSITGEQCNHNQDVAVVCSVCPTAADFYYGDFSNVSLTMYGQEYHGICSNGTYNYNFIYLCLDNGTWIHTDNSCGPLNITNVRLVDGVGLYDGFVEVLVGDTWGTICGYSYWSTLLSNSIPGSALARVICNAIGETYLTSNSFLRSNVAPMMDQMLCSQPYDTFDDCKYDTVPTCYYNYYSACTVYPLNITGIRLSDGGDPQIGRVELQVQSQWGKICENSFDMNDATVLCRMMGLNSSAFMRHVYFGQGSGPALMNYVGCSGSEDHINNCSYNSPYIDNCASDQDISLLCTECGVIDVQNGNIVSYNSSTNVLTVDCHSGITTEYVCLNNGTWRTNEECPSLLQDIRLVDGVGFYDGRVEVLYNGTWGTICYNNYRSQNTRVICKMLGATRYTHSRHAGGTGPIHIENLYCEGNENDLSACRYDDRDECSHSNDLGVTCYVSNRPLNVTGIRLADGTSRYDGRVEIQENYDYWGTVCDNWFDFVDGNTLCRMMNMSLLAYYGGSRHGPGTGPMTFGYLYCGDDDYHIQDCSHQTPYSCKCGPPTEDGEITYSINGTIATVHCHYEYLNDDPVIECIDGNWSQIGVCDFYGPTLNISSVRLVGGEGIYEGRVEIEVNDTYGSICDSLFDLDDAEVICKSYNRSFGAAYYFTGARYGEGTGPIHIDRLFCGETNTSLYQCPYHSVGLCDHSSDVSVVCNGRPLNVQDVRLSDGQSEIEGRVEVKSMDTWGTICKDGFGINEADVICNMIDCGDPTPENGRSNVSATTLNEVVEIACDDGYNITGSSVIQCQENLQWSDNTACVIVDCGSLEAEHAQVDIENVTTFGEIALVSCDIGYLPQGTTPVECLANGTWSEIPSCDIRDCGPPSVANGHVTTSGNTTFGNNATIVCNEGYSLDGSGEILCTVKGWENVSCVIQDCGNLTIDNGEVLFDTGTKYGDSAEVHCFVGFDLNGDSRITCLDGSEWSDFPICEIKNCPVIETSINGDIVEPYSTTFGSTVTFNCNDGFLLVAPIGGACDSKHYCLAPNAECDEGVCSCKTGVFDNRTNYCDRKNVHVTQQCSKPIKFPPGIPVFDRIRYEIYVCSNGYVSFDKPHTNPTPPNTSGPNDSSGNGFNDVPVIAAYYAEINTHISESISYRTIDILNDFPFSEDQKRDIGMVRYLVRKFGYLPSFEPKFLLIADWDKVSPLQTTFQTSSVASFQLALVSDGLTTFFMYIYPKDLMQWTLQSKSVTDVNVWVGYYNADTKIISTNPFSFKRNALQMDLLSKTSNVEGLLLKSVTRPGIWKSHDVLDCIHWYNQHKTIKNTYHEIMSIYLPECPCDLNLARFDPWYWRISLKIRRFWWQSEDDFEGDVVCVDIWHRNIFDPYGKSCCYYRESRRFVEGRPLAGGLYHYHPSFSASDHVIYDVGMKEKCCKSNYCDLYYQLHPIGTCYTRSPYNQGNFWGDPHISTLDRMNYTFNGLGEYTLLLTESNNTWFTLQARTERAIKHDGNLSDATIFSAFAAKDHTNATLHVELNSAKQGLILYGGGVDFTTQFLSGEEYDSSTLSISNNNGSARVIFKNTGVMLDIGVGVEMLSLSTIVPSSFANITSGLLGNFDGDPSNDLMFPNGTILNSSSSEREIFFYGSVNESTTVFLYEDGKDHDNFHNSSYVPLFLDEIDNATMALAIEACNGTSSTECIYDFALTLNPAIAADTVNKRQQFDQDQEEIDEVIPTVRGCNVVNITVGENVSCTVNVDDNIDIQILGNNTYNATFNRLSSTITYTHTGDISSPLRYQAVNQKGLLSVEHVISVVVCTGCNDHGSCTPNLRIDLVDYNFRYYECECQQGYDGINCENDYDGCAGSPCSLGRNCTDLSSDQEQSQGRAYMCSECPIGYTARDDDDNTCIDINECEDETHNCSQVCVNLYGGYRCKCRTGFVLNETNGQCVPDIDECLRHICPQECINFSGGFECTCLDGYRLEGISTCSVCEIPYYGHECNTTCDCTGRGAMECNPVRGCVCEAGWIGSTCDDDINECDVDPDICADVRKYCTNTVGSYACDCINGYEKNDEDACTDVDECVDASLHDCHQQCSNNIGSYSCGCSVGYVKINGTSCQDFDECARGTANCEQMCENNPGSYNCYCHFGYKLSDDRRTCIKISDPCRTLYNLTCSGYCVVKDNTAECRCRQGFVLGEDAQTCLDVNECQTMELNGCDSAATCMNTDGSYQCECPIGARLENDGRTCTECDEFHFGRDCSQECSCIRGTCNNTRGCICESGWTGPNCDVDIDECALNAFNCTRPYTQCVNAPGSASCQCKTGYTADETSGECLDIDECYTISTNDCEQFCNNTDGSYECSCQHGFLQNGGSCTDINECNGAHNCEHQCENIVGSFKCFCDTGYRLNLADRQSCKPENECTDDQRISCSQNATCAVTDGSSVCTCPKGYILLNGSCDDINECQQETDACTQQCSNKDGGYVCSCDTGFQLLSDGLTCRECSDWRYGQNCVSPCLCNEDNTQSCNGTNGECSCIAGWRGSACSENLNECSPDGSNNCPDNSSCVDTPGSFKCVCNTGYLMNGYGKCQECQQGHYGNDCVDTCACNAFRTESCNHVTGTCACDEGWTGEICDEDVDECGDQSLNICTINSNCSNTFGGYLCNCNRGYKTQPNTNDCSECVDFTFGWSCNETCACQQEHSSTCDNVNGSCSCLQGWKGEVCSEDVDECSETPTVCSVKDNSHCENVDGSYLCSCDAGYNANDGMCEDVKECLTEELNDCDERAECVETDGNYTCLCPVGMYLQDDGRSCIDCDENFYGLNCSKLCECVHGSCNKTSGCHCDSGWTGIQCAIDKDECKTGDLVCEDPNTVCKNTIGSANCVCQDGYERNKTTEHCDDIDECKEGDLNNCTQTCTNTAGGYSCGCDEGYSYSRENNTCNDDDECHADILNDCDQTCHNTEGGYMCECEHGFFLDVADNKTCLPVTICTEEEVSACPDHSVCYRNRTELDCQCNKGYFKDISNGQCKDKNECSNSSPCAQQCNNTAGSFFCSCAIGFKLIQDTECEECKPYTFGQQCESSCYCNKAHAQSCDAVNGTCACAVGWTGDNCTENVKECEDQSSIACPEHSHCVDTPGSYSCLCNTGYIVNQDGLCDVCEPFRYGDSCERQCSCFPTGADSCDHVLGNCSCKINWQGDQCNDDVDECSLNENVCAEKSNSSCKNSVGSFSCSCDSGYTDKNGACEDVNECDANRCDQDATCQNSDGSFICICPVGKRLNNTNSCQECSNNTYGTECNENCNCTFGNTQSDEQSCDRETGTCICNSHWTGNRCETDVNECTTSGICTNANAGCFNLPGGFRCDCLRGYRINNGTGECEIVGERTTVPTAADEVRIDLTIILGVELDPGTDLGVQTVFNEIAAKVKYSIRKLLSKFISIEFTIVINDLSLGSINVNYSIIYPKSPKVALVVSQALVDIAVGTEIEYDGLNVSVSAPESYSNDSLCGLYEKALGGCESGYECVIEGGEPMCKLLPTSDNYSVVVGVTVGLSVFCIAVLIIIISVVVYNRNRKARHSNLHRRAESAPSADKQMNVWPPWKEQIATDPRYNSWRTKALNFGQEHPVCNIFI</sequence>
<dbReference type="PROSITE" id="PS00010">
    <property type="entry name" value="ASX_HYDROXYL"/>
    <property type="match status" value="14"/>
</dbReference>
<dbReference type="Gene3D" id="2.10.25.10">
    <property type="entry name" value="Laminin"/>
    <property type="match status" value="24"/>
</dbReference>
<dbReference type="InterPro" id="IPR050751">
    <property type="entry name" value="ECM_structural_protein"/>
</dbReference>
<feature type="domain" description="EGF-like" evidence="11">
    <location>
        <begin position="2720"/>
        <end position="2763"/>
    </location>
</feature>
<evidence type="ECO:0000259" key="11">
    <source>
        <dbReference type="PROSITE" id="PS50026"/>
    </source>
</evidence>
<feature type="domain" description="EGF-like" evidence="11">
    <location>
        <begin position="2044"/>
        <end position="2081"/>
    </location>
</feature>
<feature type="domain" description="SRCR" evidence="12">
    <location>
        <begin position="717"/>
        <end position="816"/>
    </location>
</feature>
<feature type="domain" description="Sushi" evidence="14">
    <location>
        <begin position="866"/>
        <end position="921"/>
    </location>
</feature>
<feature type="domain" description="EGF-like" evidence="11">
    <location>
        <begin position="1906"/>
        <end position="1949"/>
    </location>
</feature>
<dbReference type="PROSITE" id="PS00022">
    <property type="entry name" value="EGF_1"/>
    <property type="match status" value="2"/>
</dbReference>
<feature type="disulfide bond" evidence="6">
    <location>
        <begin position="3293"/>
        <end position="3310"/>
    </location>
</feature>
<feature type="domain" description="Sushi" evidence="14">
    <location>
        <begin position="922"/>
        <end position="978"/>
    </location>
</feature>
<feature type="disulfide bond" evidence="7">
    <location>
        <begin position="108"/>
        <end position="118"/>
    </location>
</feature>
<feature type="domain" description="SRCR" evidence="12">
    <location>
        <begin position="200"/>
        <end position="302"/>
    </location>
</feature>
<dbReference type="InterPro" id="IPR000152">
    <property type="entry name" value="EGF-type_Asp/Asn_hydroxyl_site"/>
</dbReference>
<feature type="domain" description="AMOP" evidence="13">
    <location>
        <begin position="1401"/>
        <end position="1542"/>
    </location>
</feature>
<dbReference type="InterPro" id="IPR049883">
    <property type="entry name" value="NOTCH1_EGF-like"/>
</dbReference>
<feature type="disulfide bond" evidence="6">
    <location>
        <begin position="2367"/>
        <end position="2376"/>
    </location>
</feature>
<evidence type="ECO:0000256" key="3">
    <source>
        <dbReference type="ARBA" id="ARBA00022737"/>
    </source>
</evidence>
<dbReference type="Pfam" id="PF06119">
    <property type="entry name" value="NIDO"/>
    <property type="match status" value="1"/>
</dbReference>
<keyword evidence="8" id="KW-0768">Sushi</keyword>
<dbReference type="SMART" id="SM00202">
    <property type="entry name" value="SR"/>
    <property type="match status" value="7"/>
</dbReference>
<evidence type="ECO:0000256" key="8">
    <source>
        <dbReference type="PROSITE-ProRule" id="PRU00302"/>
    </source>
</evidence>
<feature type="domain" description="EGF-like" evidence="11">
    <location>
        <begin position="3194"/>
        <end position="3236"/>
    </location>
</feature>
<dbReference type="InterPro" id="IPR035976">
    <property type="entry name" value="Sushi/SCR/CCP_sf"/>
</dbReference>
<feature type="domain" description="EGF-like" evidence="11">
    <location>
        <begin position="2504"/>
        <end position="2543"/>
    </location>
</feature>
<feature type="domain" description="SRCR" evidence="12">
    <location>
        <begin position="570"/>
        <end position="682"/>
    </location>
</feature>
<dbReference type="PROSITE" id="PS01186">
    <property type="entry name" value="EGF_2"/>
    <property type="match status" value="16"/>
</dbReference>
<feature type="domain" description="EGF-like" evidence="11">
    <location>
        <begin position="3414"/>
        <end position="3452"/>
    </location>
</feature>
<dbReference type="PRINTS" id="PR00258">
    <property type="entry name" value="SPERACTRCPTR"/>
</dbReference>
<dbReference type="InterPro" id="IPR001881">
    <property type="entry name" value="EGF-like_Ca-bd_dom"/>
</dbReference>
<keyword evidence="4 9" id="KW-0472">Membrane</keyword>
<name>A0ABY7FP78_MYAAR</name>
<accession>A0ABY7FP78</accession>
<feature type="disulfide bond" evidence="7">
    <location>
        <begin position="379"/>
        <end position="389"/>
    </location>
</feature>
<dbReference type="InterPro" id="IPR005533">
    <property type="entry name" value="AMOP_dom"/>
</dbReference>
<feature type="domain" description="SRCR" evidence="12">
    <location>
        <begin position="311"/>
        <end position="410"/>
    </location>
</feature>
<dbReference type="SMART" id="SM00179">
    <property type="entry name" value="EGF_CA"/>
    <property type="match status" value="23"/>
</dbReference>
<feature type="disulfide bond" evidence="6">
    <location>
        <begin position="3114"/>
        <end position="3124"/>
    </location>
</feature>
<feature type="signal peptide" evidence="10">
    <location>
        <begin position="1"/>
        <end position="23"/>
    </location>
</feature>
<feature type="disulfide bond" evidence="6">
    <location>
        <begin position="2467"/>
        <end position="2477"/>
    </location>
</feature>
<feature type="domain" description="EGF-like" evidence="11">
    <location>
        <begin position="2294"/>
        <end position="2337"/>
    </location>
</feature>
<dbReference type="PROSITE" id="PS50026">
    <property type="entry name" value="EGF_3"/>
    <property type="match status" value="18"/>
</dbReference>
<dbReference type="InterPro" id="IPR001846">
    <property type="entry name" value="VWF_type-D"/>
</dbReference>
<feature type="domain" description="EGF-like" evidence="11">
    <location>
        <begin position="2344"/>
        <end position="2377"/>
    </location>
</feature>
<feature type="domain" description="EGF-like" evidence="11">
    <location>
        <begin position="2937"/>
        <end position="2980"/>
    </location>
</feature>
<dbReference type="PROSITE" id="PS50856">
    <property type="entry name" value="AMOP"/>
    <property type="match status" value="1"/>
</dbReference>
<feature type="domain" description="EGF-like" evidence="11">
    <location>
        <begin position="2852"/>
        <end position="2895"/>
    </location>
</feature>
<feature type="domain" description="SRCR" evidence="12">
    <location>
        <begin position="825"/>
        <end position="951"/>
    </location>
</feature>
<gene>
    <name evidence="16" type="ORF">MAR_016467</name>
</gene>
<protein>
    <submittedName>
        <fullName evidence="16">FBN1-like protein</fullName>
    </submittedName>
</protein>
<dbReference type="Gene3D" id="2.10.70.10">
    <property type="entry name" value="Complement Module, domain 1"/>
    <property type="match status" value="3"/>
</dbReference>
<dbReference type="PROSITE" id="PS00420">
    <property type="entry name" value="SRCR_1"/>
    <property type="match status" value="2"/>
</dbReference>
<dbReference type="SMART" id="SM00032">
    <property type="entry name" value="CCP"/>
    <property type="match status" value="8"/>
</dbReference>
<keyword evidence="3" id="KW-0677">Repeat</keyword>
<dbReference type="SMART" id="SM00216">
    <property type="entry name" value="VWD"/>
    <property type="match status" value="1"/>
</dbReference>
<feature type="domain" description="EGF-like" evidence="11">
    <location>
        <begin position="2809"/>
        <end position="2851"/>
    </location>
</feature>
<dbReference type="SUPFAM" id="SSF57184">
    <property type="entry name" value="Growth factor receptor domain"/>
    <property type="match status" value="7"/>
</dbReference>
<dbReference type="PRINTS" id="PR00011">
    <property type="entry name" value="EGFLAMININ"/>
</dbReference>
<dbReference type="InterPro" id="IPR000742">
    <property type="entry name" value="EGF"/>
</dbReference>
<feature type="domain" description="Sushi" evidence="14">
    <location>
        <begin position="1034"/>
        <end position="1090"/>
    </location>
</feature>
<dbReference type="Pfam" id="PF07645">
    <property type="entry name" value="EGF_CA"/>
    <property type="match status" value="22"/>
</dbReference>
<feature type="domain" description="EGF-like" evidence="11">
    <location>
        <begin position="2632"/>
        <end position="2674"/>
    </location>
</feature>
<dbReference type="InterPro" id="IPR003886">
    <property type="entry name" value="NIDO_dom"/>
</dbReference>
<feature type="domain" description="Sushi" evidence="14">
    <location>
        <begin position="979"/>
        <end position="1033"/>
    </location>
</feature>
<dbReference type="EMBL" id="CP111023">
    <property type="protein sequence ID" value="WAR22493.1"/>
    <property type="molecule type" value="Genomic_DNA"/>
</dbReference>
<feature type="domain" description="VWFD" evidence="15">
    <location>
        <begin position="1554"/>
        <end position="1748"/>
    </location>
</feature>
<evidence type="ECO:0000256" key="4">
    <source>
        <dbReference type="ARBA" id="ARBA00023136"/>
    </source>
</evidence>
<dbReference type="InterPro" id="IPR018097">
    <property type="entry name" value="EGF_Ca-bd_CS"/>
</dbReference>
<evidence type="ECO:0000256" key="2">
    <source>
        <dbReference type="ARBA" id="ARBA00022536"/>
    </source>
</evidence>
<keyword evidence="10" id="KW-0732">Signal</keyword>
<feature type="domain" description="EGF-like" evidence="11">
    <location>
        <begin position="2463"/>
        <end position="2498"/>
    </location>
</feature>
<evidence type="ECO:0000259" key="14">
    <source>
        <dbReference type="PROSITE" id="PS50923"/>
    </source>
</evidence>
<dbReference type="Gene3D" id="3.10.250.10">
    <property type="entry name" value="SRCR-like domain"/>
    <property type="match status" value="7"/>
</dbReference>
<evidence type="ECO:0000256" key="10">
    <source>
        <dbReference type="SAM" id="SignalP"/>
    </source>
</evidence>
<dbReference type="Proteomes" id="UP001164746">
    <property type="component" value="Chromosome 12"/>
</dbReference>
<feature type="disulfide bond" evidence="7">
    <location>
        <begin position="639"/>
        <end position="649"/>
    </location>
</feature>
<feature type="disulfide bond" evidence="7">
    <location>
        <begin position="787"/>
        <end position="797"/>
    </location>
</feature>
<dbReference type="SUPFAM" id="SSF57535">
    <property type="entry name" value="Complement control module/SCR domain"/>
    <property type="match status" value="5"/>
</dbReference>
<feature type="disulfide bond" evidence="6">
    <location>
        <begin position="1939"/>
        <end position="1948"/>
    </location>
</feature>
<keyword evidence="17" id="KW-1185">Reference proteome</keyword>
<dbReference type="Pfam" id="PF00530">
    <property type="entry name" value="SRCR"/>
    <property type="match status" value="6"/>
</dbReference>
<feature type="transmembrane region" description="Helical" evidence="9">
    <location>
        <begin position="3616"/>
        <end position="3643"/>
    </location>
</feature>
<dbReference type="PROSITE" id="PS50923">
    <property type="entry name" value="SUSHI"/>
    <property type="match status" value="4"/>
</dbReference>
<evidence type="ECO:0000259" key="15">
    <source>
        <dbReference type="PROSITE" id="PS51233"/>
    </source>
</evidence>
<feature type="domain" description="EGF-like" evidence="11">
    <location>
        <begin position="3110"/>
        <end position="3148"/>
    </location>
</feature>
<dbReference type="SMART" id="SM00181">
    <property type="entry name" value="EGF"/>
    <property type="match status" value="35"/>
</dbReference>
<reference evidence="16" key="1">
    <citation type="submission" date="2022-11" db="EMBL/GenBank/DDBJ databases">
        <title>Centuries of genome instability and evolution in soft-shell clam transmissible cancer (bioRxiv).</title>
        <authorList>
            <person name="Hart S.F.M."/>
            <person name="Yonemitsu M.A."/>
            <person name="Giersch R.M."/>
            <person name="Beal B.F."/>
            <person name="Arriagada G."/>
            <person name="Davis B.W."/>
            <person name="Ostrander E.A."/>
            <person name="Goff S.P."/>
            <person name="Metzger M.J."/>
        </authorList>
    </citation>
    <scope>NUCLEOTIDE SEQUENCE</scope>
    <source>
        <strain evidence="16">MELC-2E11</strain>
        <tissue evidence="16">Siphon/mantle</tissue>
    </source>
</reference>
<feature type="disulfide bond" evidence="7">
    <location>
        <begin position="530"/>
        <end position="540"/>
    </location>
</feature>
<feature type="domain" description="EGF-like" evidence="11">
    <location>
        <begin position="3282"/>
        <end position="3324"/>
    </location>
</feature>
<dbReference type="CDD" id="cd00033">
    <property type="entry name" value="CCP"/>
    <property type="match status" value="4"/>
</dbReference>
<dbReference type="SUPFAM" id="SSF57196">
    <property type="entry name" value="EGF/Laminin"/>
    <property type="match status" value="6"/>
</dbReference>
<evidence type="ECO:0000256" key="7">
    <source>
        <dbReference type="PROSITE-ProRule" id="PRU00196"/>
    </source>
</evidence>
<dbReference type="PROSITE" id="PS50287">
    <property type="entry name" value="SRCR_2"/>
    <property type="match status" value="7"/>
</dbReference>
<feature type="domain" description="EGF-like" evidence="11">
    <location>
        <begin position="3023"/>
        <end position="3060"/>
    </location>
</feature>
<evidence type="ECO:0000313" key="16">
    <source>
        <dbReference type="EMBL" id="WAR22493.1"/>
    </source>
</evidence>
<feature type="domain" description="EGF-like" evidence="11">
    <location>
        <begin position="2379"/>
        <end position="2418"/>
    </location>
</feature>
<evidence type="ECO:0000256" key="9">
    <source>
        <dbReference type="SAM" id="Phobius"/>
    </source>
</evidence>
<dbReference type="Gene3D" id="2.170.300.10">
    <property type="entry name" value="Tie2 ligand-binding domain superfamily"/>
    <property type="match status" value="1"/>
</dbReference>
<evidence type="ECO:0000313" key="17">
    <source>
        <dbReference type="Proteomes" id="UP001164746"/>
    </source>
</evidence>
<keyword evidence="5 7" id="KW-1015">Disulfide bond</keyword>
<evidence type="ECO:0000256" key="6">
    <source>
        <dbReference type="PROSITE-ProRule" id="PRU00076"/>
    </source>
</evidence>
<feature type="domain" description="EGF-like" evidence="11">
    <location>
        <begin position="3325"/>
        <end position="3364"/>
    </location>
</feature>
<dbReference type="InterPro" id="IPR009030">
    <property type="entry name" value="Growth_fac_rcpt_cys_sf"/>
</dbReference>
<evidence type="ECO:0000256" key="5">
    <source>
        <dbReference type="ARBA" id="ARBA00023157"/>
    </source>
</evidence>
<keyword evidence="9" id="KW-1133">Transmembrane helix</keyword>
<organism evidence="16 17">
    <name type="scientific">Mya arenaria</name>
    <name type="common">Soft-shell clam</name>
    <dbReference type="NCBI Taxonomy" id="6604"/>
    <lineage>
        <taxon>Eukaryota</taxon>
        <taxon>Metazoa</taxon>
        <taxon>Spiralia</taxon>
        <taxon>Lophotrochozoa</taxon>
        <taxon>Mollusca</taxon>
        <taxon>Bivalvia</taxon>
        <taxon>Autobranchia</taxon>
        <taxon>Heteroconchia</taxon>
        <taxon>Euheterodonta</taxon>
        <taxon>Imparidentia</taxon>
        <taxon>Neoheterodontei</taxon>
        <taxon>Myida</taxon>
        <taxon>Myoidea</taxon>
        <taxon>Myidae</taxon>
        <taxon>Mya</taxon>
    </lineage>
</organism>
<dbReference type="PROSITE" id="PS01187">
    <property type="entry name" value="EGF_CA"/>
    <property type="match status" value="9"/>
</dbReference>
<keyword evidence="9" id="KW-0812">Transmembrane</keyword>
<dbReference type="PANTHER" id="PTHR24034">
    <property type="entry name" value="EGF-LIKE DOMAIN-CONTAINING PROTEIN"/>
    <property type="match status" value="1"/>
</dbReference>
<dbReference type="SUPFAM" id="SSF56487">
    <property type="entry name" value="SRCR-like"/>
    <property type="match status" value="7"/>
</dbReference>
<evidence type="ECO:0000259" key="13">
    <source>
        <dbReference type="PROSITE" id="PS50856"/>
    </source>
</evidence>
<evidence type="ECO:0000256" key="1">
    <source>
        <dbReference type="ARBA" id="ARBA00004370"/>
    </source>
</evidence>